<comment type="caution">
    <text evidence="1">The sequence shown here is derived from an EMBL/GenBank/DDBJ whole genome shotgun (WGS) entry which is preliminary data.</text>
</comment>
<gene>
    <name evidence="1" type="ORF">RRG08_036697</name>
</gene>
<protein>
    <submittedName>
        <fullName evidence="1">Uncharacterized protein</fullName>
    </submittedName>
</protein>
<evidence type="ECO:0000313" key="1">
    <source>
        <dbReference type="EMBL" id="KAK3757808.1"/>
    </source>
</evidence>
<dbReference type="EMBL" id="JAWDGP010005324">
    <property type="protein sequence ID" value="KAK3757808.1"/>
    <property type="molecule type" value="Genomic_DNA"/>
</dbReference>
<accession>A0AAE0YV33</accession>
<evidence type="ECO:0000313" key="2">
    <source>
        <dbReference type="Proteomes" id="UP001283361"/>
    </source>
</evidence>
<name>A0AAE0YV33_9GAST</name>
<keyword evidence="2" id="KW-1185">Reference proteome</keyword>
<organism evidence="1 2">
    <name type="scientific">Elysia crispata</name>
    <name type="common">lettuce slug</name>
    <dbReference type="NCBI Taxonomy" id="231223"/>
    <lineage>
        <taxon>Eukaryota</taxon>
        <taxon>Metazoa</taxon>
        <taxon>Spiralia</taxon>
        <taxon>Lophotrochozoa</taxon>
        <taxon>Mollusca</taxon>
        <taxon>Gastropoda</taxon>
        <taxon>Heterobranchia</taxon>
        <taxon>Euthyneura</taxon>
        <taxon>Panpulmonata</taxon>
        <taxon>Sacoglossa</taxon>
        <taxon>Placobranchoidea</taxon>
        <taxon>Plakobranchidae</taxon>
        <taxon>Elysia</taxon>
    </lineage>
</organism>
<reference evidence="1" key="1">
    <citation type="journal article" date="2023" name="G3 (Bethesda)">
        <title>A reference genome for the long-term kleptoplast-retaining sea slug Elysia crispata morphotype clarki.</title>
        <authorList>
            <person name="Eastman K.E."/>
            <person name="Pendleton A.L."/>
            <person name="Shaikh M.A."/>
            <person name="Suttiyut T."/>
            <person name="Ogas R."/>
            <person name="Tomko P."/>
            <person name="Gavelis G."/>
            <person name="Widhalm J.R."/>
            <person name="Wisecaver J.H."/>
        </authorList>
    </citation>
    <scope>NUCLEOTIDE SEQUENCE</scope>
    <source>
        <strain evidence="1">ECLA1</strain>
    </source>
</reference>
<dbReference type="PANTHER" id="PTHR26391">
    <property type="entry name" value="INACTIVE TYROSINE-PROTEIN KINASE 7"/>
    <property type="match status" value="1"/>
</dbReference>
<dbReference type="Proteomes" id="UP001283361">
    <property type="component" value="Unassembled WGS sequence"/>
</dbReference>
<sequence>MHFEISKRIEKTPELSNIITFTSFSISWYGPNCKYQCHCAGSAPCDRHDGSCSSGCEQGWFGAACQYGSIGFTLLGKSTQDWLTDQNDTTCNDDEETPVFLTLKSPIPLKWSRVVVSSPARLRDVKLFYYIEDTEESVECSGPKVNISDTVQDILCPTTDNVTRVILTINGEAGRGLCSLYLSTACAVGTHSASCWYSCSKQCGGLYNACDHMTGTCTDGCDLGYYGQKCLAKCSSSCARKDKECERFGGKCHGGCKAGYFGDKCKNKCNTINCTETNKACYRKNKRCMTGCDPGFYGDYCDEPCSKQCAGRLCDRNSGACVSGCEPGYTGANCSQGKIEVSYKRIWK</sequence>
<proteinExistence type="predicted"/>
<dbReference type="Gene3D" id="2.170.300.10">
    <property type="entry name" value="Tie2 ligand-binding domain superfamily"/>
    <property type="match status" value="2"/>
</dbReference>
<dbReference type="PANTHER" id="PTHR26391:SF18">
    <property type="entry name" value="PROTEIN KINASE RECEPTOR TIE-1, PUTATIVE-RELATED"/>
    <property type="match status" value="1"/>
</dbReference>
<dbReference type="AlphaFoldDB" id="A0AAE0YV33"/>